<dbReference type="EMBL" id="CSBK01000314">
    <property type="protein sequence ID" value="COX24918.1"/>
    <property type="molecule type" value="Genomic_DNA"/>
</dbReference>
<dbReference type="AlphaFoldDB" id="A0A916PAI5"/>
<evidence type="ECO:0000313" key="3">
    <source>
        <dbReference type="Proteomes" id="UP000039021"/>
    </source>
</evidence>
<evidence type="ECO:0000256" key="1">
    <source>
        <dbReference type="SAM" id="MobiDB-lite"/>
    </source>
</evidence>
<gene>
    <name evidence="2" type="ORF">ERS007739_00939</name>
</gene>
<dbReference type="Proteomes" id="UP000039021">
    <property type="component" value="Unassembled WGS sequence"/>
</dbReference>
<evidence type="ECO:0000313" key="2">
    <source>
        <dbReference type="EMBL" id="COX24918.1"/>
    </source>
</evidence>
<sequence length="40" mass="4122">MSARAMACWAASTAVVNASGDNIDTIDSRGGSPTRRHSPC</sequence>
<accession>A0A916PAI5</accession>
<proteinExistence type="predicted"/>
<feature type="region of interest" description="Disordered" evidence="1">
    <location>
        <begin position="21"/>
        <end position="40"/>
    </location>
</feature>
<protein>
    <submittedName>
        <fullName evidence="2">Uncharacterized protein</fullName>
    </submittedName>
</protein>
<comment type="caution">
    <text evidence="2">The sequence shown here is derived from an EMBL/GenBank/DDBJ whole genome shotgun (WGS) entry which is preliminary data.</text>
</comment>
<reference evidence="3" key="1">
    <citation type="submission" date="2015-03" db="EMBL/GenBank/DDBJ databases">
        <authorList>
            <consortium name="Pathogen Informatics"/>
        </authorList>
    </citation>
    <scope>NUCLEOTIDE SEQUENCE [LARGE SCALE GENOMIC DNA]</scope>
    <source>
        <strain evidence="3">N09902308</strain>
    </source>
</reference>
<organism evidence="2 3">
    <name type="scientific">Mycobacterium tuberculosis</name>
    <dbReference type="NCBI Taxonomy" id="1773"/>
    <lineage>
        <taxon>Bacteria</taxon>
        <taxon>Bacillati</taxon>
        <taxon>Actinomycetota</taxon>
        <taxon>Actinomycetes</taxon>
        <taxon>Mycobacteriales</taxon>
        <taxon>Mycobacteriaceae</taxon>
        <taxon>Mycobacterium</taxon>
        <taxon>Mycobacterium tuberculosis complex</taxon>
    </lineage>
</organism>
<name>A0A916PAI5_MYCTX</name>